<dbReference type="InterPro" id="IPR000522">
    <property type="entry name" value="ABC_transptr_permease_BtuC"/>
</dbReference>
<dbReference type="Proteomes" id="UP000638848">
    <property type="component" value="Unassembled WGS sequence"/>
</dbReference>
<dbReference type="Gene3D" id="1.10.3470.10">
    <property type="entry name" value="ABC transporter involved in vitamin B12 uptake, BtuC"/>
    <property type="match status" value="1"/>
</dbReference>
<feature type="transmembrane region" description="Helical" evidence="8">
    <location>
        <begin position="103"/>
        <end position="121"/>
    </location>
</feature>
<evidence type="ECO:0000313" key="9">
    <source>
        <dbReference type="EMBL" id="GGG49680.1"/>
    </source>
</evidence>
<dbReference type="InterPro" id="IPR037294">
    <property type="entry name" value="ABC_BtuC-like"/>
</dbReference>
<feature type="transmembrane region" description="Helical" evidence="8">
    <location>
        <begin position="353"/>
        <end position="372"/>
    </location>
</feature>
<evidence type="ECO:0000256" key="6">
    <source>
        <dbReference type="ARBA" id="ARBA00022989"/>
    </source>
</evidence>
<dbReference type="AlphaFoldDB" id="A0A917GKM5"/>
<dbReference type="GO" id="GO:0033214">
    <property type="term" value="P:siderophore-iron import into cell"/>
    <property type="evidence" value="ECO:0007669"/>
    <property type="project" value="TreeGrafter"/>
</dbReference>
<feature type="transmembrane region" description="Helical" evidence="8">
    <location>
        <begin position="322"/>
        <end position="341"/>
    </location>
</feature>
<evidence type="ECO:0000256" key="2">
    <source>
        <dbReference type="ARBA" id="ARBA00007935"/>
    </source>
</evidence>
<comment type="subcellular location">
    <subcellularLocation>
        <location evidence="1">Cell membrane</location>
        <topology evidence="1">Multi-pass membrane protein</topology>
    </subcellularLocation>
</comment>
<feature type="transmembrane region" description="Helical" evidence="8">
    <location>
        <begin position="284"/>
        <end position="310"/>
    </location>
</feature>
<accession>A0A917GKM5</accession>
<evidence type="ECO:0000313" key="10">
    <source>
        <dbReference type="Proteomes" id="UP000638848"/>
    </source>
</evidence>
<evidence type="ECO:0000256" key="3">
    <source>
        <dbReference type="ARBA" id="ARBA00022448"/>
    </source>
</evidence>
<keyword evidence="3" id="KW-0813">Transport</keyword>
<dbReference type="GO" id="GO:0005886">
    <property type="term" value="C:plasma membrane"/>
    <property type="evidence" value="ECO:0007669"/>
    <property type="project" value="UniProtKB-SubCell"/>
</dbReference>
<keyword evidence="6 8" id="KW-1133">Transmembrane helix</keyword>
<dbReference type="SUPFAM" id="SSF81345">
    <property type="entry name" value="ABC transporter involved in vitamin B12 uptake, BtuC"/>
    <property type="match status" value="1"/>
</dbReference>
<keyword evidence="4" id="KW-1003">Cell membrane</keyword>
<feature type="transmembrane region" description="Helical" evidence="8">
    <location>
        <begin position="239"/>
        <end position="264"/>
    </location>
</feature>
<keyword evidence="5 8" id="KW-0812">Transmembrane</keyword>
<name>A0A917GKM5_9MICC</name>
<dbReference type="Pfam" id="PF01032">
    <property type="entry name" value="FecCD"/>
    <property type="match status" value="1"/>
</dbReference>
<sequence length="379" mass="37618">MNPLSATPVAETGRDAVRAAPSPAVRPFRSVRALRAGPVSIRVHPRTVAVGGLLIVGVTAAAAAHLAFGGTPIPYIQVLTALTGGATEASVHLAVTEFRAPRMVAAILVGACLAAAGAITQTVARNPLASPDILGVTSGASAGAVAVLVLAEGGAAGLSGPAATVGMPTAAFTAGMAAGVAAYLLAYRNGIDSYRLILVGLGISGLTAALTTWMLTLGDVTSAAQALTWMMGSLNGKDWALVTPMAAVAGVLLGAAVLCGRWLLPAALDEDTAIGLGLRLGLVRVVALTLAVLLAAVATVVGGPLVFVALASPQIARLLTRAPVPPVTVSALTGAVFVLVADTAAANLLAVPLPVGVATAVLGAPYLIHLVMRSQRRPL</sequence>
<organism evidence="9 10">
    <name type="scientific">Kocuria dechangensis</name>
    <dbReference type="NCBI Taxonomy" id="1176249"/>
    <lineage>
        <taxon>Bacteria</taxon>
        <taxon>Bacillati</taxon>
        <taxon>Actinomycetota</taxon>
        <taxon>Actinomycetes</taxon>
        <taxon>Micrococcales</taxon>
        <taxon>Micrococcaceae</taxon>
        <taxon>Kocuria</taxon>
    </lineage>
</organism>
<feature type="transmembrane region" description="Helical" evidence="8">
    <location>
        <begin position="197"/>
        <end position="218"/>
    </location>
</feature>
<evidence type="ECO:0000256" key="5">
    <source>
        <dbReference type="ARBA" id="ARBA00022692"/>
    </source>
</evidence>
<feature type="transmembrane region" description="Helical" evidence="8">
    <location>
        <begin position="48"/>
        <end position="68"/>
    </location>
</feature>
<evidence type="ECO:0000256" key="7">
    <source>
        <dbReference type="ARBA" id="ARBA00023136"/>
    </source>
</evidence>
<dbReference type="RefSeq" id="WP_188534870.1">
    <property type="nucleotide sequence ID" value="NZ_BMEQ01000003.1"/>
</dbReference>
<evidence type="ECO:0000256" key="4">
    <source>
        <dbReference type="ARBA" id="ARBA00022475"/>
    </source>
</evidence>
<reference evidence="9" key="1">
    <citation type="journal article" date="2014" name="Int. J. Syst. Evol. Microbiol.">
        <title>Complete genome sequence of Corynebacterium casei LMG S-19264T (=DSM 44701T), isolated from a smear-ripened cheese.</title>
        <authorList>
            <consortium name="US DOE Joint Genome Institute (JGI-PGF)"/>
            <person name="Walter F."/>
            <person name="Albersmeier A."/>
            <person name="Kalinowski J."/>
            <person name="Ruckert C."/>
        </authorList>
    </citation>
    <scope>NUCLEOTIDE SEQUENCE</scope>
    <source>
        <strain evidence="9">CGMCC 1.12187</strain>
    </source>
</reference>
<dbReference type="CDD" id="cd06550">
    <property type="entry name" value="TM_ABC_iron-siderophores_like"/>
    <property type="match status" value="1"/>
</dbReference>
<comment type="caution">
    <text evidence="9">The sequence shown here is derived from an EMBL/GenBank/DDBJ whole genome shotgun (WGS) entry which is preliminary data.</text>
</comment>
<comment type="similarity">
    <text evidence="2">Belongs to the binding-protein-dependent transport system permease family. FecCD subfamily.</text>
</comment>
<feature type="transmembrane region" description="Helical" evidence="8">
    <location>
        <begin position="163"/>
        <end position="185"/>
    </location>
</feature>
<keyword evidence="7 8" id="KW-0472">Membrane</keyword>
<gene>
    <name evidence="9" type="ORF">GCM10011374_10220</name>
</gene>
<dbReference type="GO" id="GO:0022857">
    <property type="term" value="F:transmembrane transporter activity"/>
    <property type="evidence" value="ECO:0007669"/>
    <property type="project" value="InterPro"/>
</dbReference>
<proteinExistence type="inferred from homology"/>
<keyword evidence="10" id="KW-1185">Reference proteome</keyword>
<protein>
    <submittedName>
        <fullName evidence="9">Iron ABC transporter permease</fullName>
    </submittedName>
</protein>
<reference evidence="9" key="2">
    <citation type="submission" date="2020-09" db="EMBL/GenBank/DDBJ databases">
        <authorList>
            <person name="Sun Q."/>
            <person name="Zhou Y."/>
        </authorList>
    </citation>
    <scope>NUCLEOTIDE SEQUENCE</scope>
    <source>
        <strain evidence="9">CGMCC 1.12187</strain>
    </source>
</reference>
<dbReference type="EMBL" id="BMEQ01000003">
    <property type="protein sequence ID" value="GGG49680.1"/>
    <property type="molecule type" value="Genomic_DNA"/>
</dbReference>
<feature type="transmembrane region" description="Helical" evidence="8">
    <location>
        <begin position="133"/>
        <end position="151"/>
    </location>
</feature>
<dbReference type="PANTHER" id="PTHR30472:SF24">
    <property type="entry name" value="FERRIC ENTEROBACTIN TRANSPORT SYSTEM PERMEASE PROTEIN FEPG"/>
    <property type="match status" value="1"/>
</dbReference>
<evidence type="ECO:0000256" key="8">
    <source>
        <dbReference type="SAM" id="Phobius"/>
    </source>
</evidence>
<evidence type="ECO:0000256" key="1">
    <source>
        <dbReference type="ARBA" id="ARBA00004651"/>
    </source>
</evidence>
<dbReference type="PANTHER" id="PTHR30472">
    <property type="entry name" value="FERRIC ENTEROBACTIN TRANSPORT SYSTEM PERMEASE PROTEIN"/>
    <property type="match status" value="1"/>
</dbReference>